<sequence length="129" mass="13880">MVEMPYRPPASALRGDIAHAWHDAQGGGVPAGLLALLYGEPGRPLHEAARELGCAPRTVQRALAGLGLTYDVLRQAVRLTIAGRLLRDGTGMVTEAAHAAGFYDAAHLNRAWRAACDIMPLRYRALTRV</sequence>
<dbReference type="PANTHER" id="PTHR47894">
    <property type="entry name" value="HTH-TYPE TRANSCRIPTIONAL REGULATOR GADX"/>
    <property type="match status" value="1"/>
</dbReference>
<protein>
    <submittedName>
        <fullName evidence="5">Helix-turn-helix domain-containing protein</fullName>
    </submittedName>
</protein>
<proteinExistence type="predicted"/>
<dbReference type="GO" id="GO:0000976">
    <property type="term" value="F:transcription cis-regulatory region binding"/>
    <property type="evidence" value="ECO:0007669"/>
    <property type="project" value="TreeGrafter"/>
</dbReference>
<dbReference type="Proteomes" id="UP000431684">
    <property type="component" value="Unassembled WGS sequence"/>
</dbReference>
<dbReference type="Gene3D" id="1.10.10.60">
    <property type="entry name" value="Homeodomain-like"/>
    <property type="match status" value="1"/>
</dbReference>
<evidence type="ECO:0000256" key="3">
    <source>
        <dbReference type="ARBA" id="ARBA00023163"/>
    </source>
</evidence>
<keyword evidence="1" id="KW-0805">Transcription regulation</keyword>
<accession>A0A6I3XFN3</accession>
<dbReference type="GO" id="GO:0003700">
    <property type="term" value="F:DNA-binding transcription factor activity"/>
    <property type="evidence" value="ECO:0007669"/>
    <property type="project" value="InterPro"/>
</dbReference>
<dbReference type="PANTHER" id="PTHR47894:SF4">
    <property type="entry name" value="HTH-TYPE TRANSCRIPTIONAL REGULATOR GADX"/>
    <property type="match status" value="1"/>
</dbReference>
<keyword evidence="6" id="KW-1185">Reference proteome</keyword>
<evidence type="ECO:0000256" key="2">
    <source>
        <dbReference type="ARBA" id="ARBA00023125"/>
    </source>
</evidence>
<keyword evidence="3" id="KW-0804">Transcription</keyword>
<dbReference type="AlphaFoldDB" id="A0A6I3XFN3"/>
<name>A0A6I3XFN3_9BURK</name>
<reference evidence="5 6" key="1">
    <citation type="submission" date="2019-11" db="EMBL/GenBank/DDBJ databases">
        <title>Draft Genome Sequences of Six Type Strains of the Genus Massilia.</title>
        <authorList>
            <person name="Miess H."/>
            <person name="Frediansyah A."/>
            <person name="Goeker M."/>
            <person name="Gross H."/>
        </authorList>
    </citation>
    <scope>NUCLEOTIDE SEQUENCE [LARGE SCALE GENOMIC DNA]</scope>
    <source>
        <strain evidence="5 6">DSM 17513</strain>
    </source>
</reference>
<evidence type="ECO:0000313" key="6">
    <source>
        <dbReference type="Proteomes" id="UP000431684"/>
    </source>
</evidence>
<dbReference type="GO" id="GO:0005829">
    <property type="term" value="C:cytosol"/>
    <property type="evidence" value="ECO:0007669"/>
    <property type="project" value="TreeGrafter"/>
</dbReference>
<comment type="caution">
    <text evidence="5">The sequence shown here is derived from an EMBL/GenBank/DDBJ whole genome shotgun (WGS) entry which is preliminary data.</text>
</comment>
<dbReference type="InterPro" id="IPR009057">
    <property type="entry name" value="Homeodomain-like_sf"/>
</dbReference>
<organism evidence="5 6">
    <name type="scientific">Pseudoduganella dura</name>
    <dbReference type="NCBI Taxonomy" id="321982"/>
    <lineage>
        <taxon>Bacteria</taxon>
        <taxon>Pseudomonadati</taxon>
        <taxon>Pseudomonadota</taxon>
        <taxon>Betaproteobacteria</taxon>
        <taxon>Burkholderiales</taxon>
        <taxon>Oxalobacteraceae</taxon>
        <taxon>Telluria group</taxon>
        <taxon>Pseudoduganella</taxon>
    </lineage>
</organism>
<evidence type="ECO:0000313" key="5">
    <source>
        <dbReference type="EMBL" id="MUI15257.1"/>
    </source>
</evidence>
<dbReference type="InterPro" id="IPR018060">
    <property type="entry name" value="HTH_AraC"/>
</dbReference>
<dbReference type="PROSITE" id="PS01124">
    <property type="entry name" value="HTH_ARAC_FAMILY_2"/>
    <property type="match status" value="1"/>
</dbReference>
<dbReference type="OrthoDB" id="9809338at2"/>
<evidence type="ECO:0000259" key="4">
    <source>
        <dbReference type="PROSITE" id="PS01124"/>
    </source>
</evidence>
<dbReference type="SMART" id="SM00342">
    <property type="entry name" value="HTH_ARAC"/>
    <property type="match status" value="1"/>
</dbReference>
<keyword evidence="2" id="KW-0238">DNA-binding</keyword>
<evidence type="ECO:0000256" key="1">
    <source>
        <dbReference type="ARBA" id="ARBA00023015"/>
    </source>
</evidence>
<feature type="domain" description="HTH araC/xylS-type" evidence="4">
    <location>
        <begin position="45"/>
        <end position="126"/>
    </location>
</feature>
<gene>
    <name evidence="5" type="ORF">GJV26_22705</name>
</gene>
<dbReference type="EMBL" id="WNWM01000002">
    <property type="protein sequence ID" value="MUI15257.1"/>
    <property type="molecule type" value="Genomic_DNA"/>
</dbReference>
<dbReference type="Pfam" id="PF12833">
    <property type="entry name" value="HTH_18"/>
    <property type="match status" value="1"/>
</dbReference>
<dbReference type="SUPFAM" id="SSF46689">
    <property type="entry name" value="Homeodomain-like"/>
    <property type="match status" value="1"/>
</dbReference>